<dbReference type="KEGG" id="glz:GLAREA_00280"/>
<dbReference type="PANTHER" id="PTHR33112:SF16">
    <property type="entry name" value="HETEROKARYON INCOMPATIBILITY DOMAIN-CONTAINING PROTEIN"/>
    <property type="match status" value="1"/>
</dbReference>
<dbReference type="EMBL" id="KE145367">
    <property type="protein sequence ID" value="EPE29122.1"/>
    <property type="molecule type" value="Genomic_DNA"/>
</dbReference>
<keyword evidence="3" id="KW-1185">Reference proteome</keyword>
<evidence type="ECO:0000313" key="3">
    <source>
        <dbReference type="Proteomes" id="UP000016922"/>
    </source>
</evidence>
<dbReference type="eggNOG" id="ENOG502QWMA">
    <property type="taxonomic scope" value="Eukaryota"/>
</dbReference>
<dbReference type="InterPro" id="IPR010730">
    <property type="entry name" value="HET"/>
</dbReference>
<dbReference type="GeneID" id="19459340"/>
<dbReference type="Proteomes" id="UP000016922">
    <property type="component" value="Unassembled WGS sequence"/>
</dbReference>
<protein>
    <recommendedName>
        <fullName evidence="1">Heterokaryon incompatibility domain-containing protein</fullName>
    </recommendedName>
</protein>
<reference evidence="2 3" key="1">
    <citation type="journal article" date="2013" name="BMC Genomics">
        <title>Genomics-driven discovery of the pneumocandin biosynthetic gene cluster in the fungus Glarea lozoyensis.</title>
        <authorList>
            <person name="Chen L."/>
            <person name="Yue Q."/>
            <person name="Zhang X."/>
            <person name="Xiang M."/>
            <person name="Wang C."/>
            <person name="Li S."/>
            <person name="Che Y."/>
            <person name="Ortiz-Lopez F.J."/>
            <person name="Bills G.F."/>
            <person name="Liu X."/>
            <person name="An Z."/>
        </authorList>
    </citation>
    <scope>NUCLEOTIDE SEQUENCE [LARGE SCALE GENOMIC DNA]</scope>
    <source>
        <strain evidence="3">ATCC 20868 / MF5171</strain>
    </source>
</reference>
<name>S3CRM1_GLAL2</name>
<sequence length="714" mass="80352">MTDCENEISLPDDLRFLSGEEDKPLCAVCRSISFSQLRSSSGFEYKGGEKSISGKETFCPLCMFLRDFVTEKLTSHAARKFSFGKEQWLRLRVDPYTRRLQFPDIRIAILDGDYEVDDEKSQNSATAPDYSPSRLDRAKKSLRIDLHINNLACDIVVSLTVDPSSPISHLFHRKTVPDDASSDVSFSRIQSWIMKCDPMKCMTEYTSPENLPTRLIDVGTTTCKDSLRLIITAETNIVPHESRYIALSYCWGSKSTAPSITTTAVTLASRQNGLVYDELPRTFQDAILMARKLGVRYLWIDALCILQGKDEEARADWRKESSRMAEVYSRSYLTIAAASSSNVHGGILKRKLPDSVSKSVKLRLSSFEAPEYNGEVSLGPVRQFRECMDEPLYRRAWTLQERVLSSRVLICNIDQFVWECQCRSETESGIEMAHVGAIRLNTKHDLDTPLNSFRDAWQCIATDYSARLLSVSSDKLPAISGLARKFSEVHDHIGGRYIAGVWENSLLDDLLWSHAPIDIGHNVPRGRPNCYRAPSWSWASVDGNVRWFGAGENGVGPYHITVVDYRIDYVDDEDSYGGVVGGFLKVAGVLTRSKITKSLKMNDRWSWYGPGLGSQPLVDIVIDGRPKTLSSNCFLDVSVVPGLSELEHRRASTGNDVDTWILRVRDEAYLLLVACGSETPGELRKFQRLGVLFREKLGETYIAEDAQEEEFLLL</sequence>
<feature type="domain" description="Heterokaryon incompatibility" evidence="1">
    <location>
        <begin position="244"/>
        <end position="401"/>
    </location>
</feature>
<dbReference type="HOGENOM" id="CLU_002639_2_8_1"/>
<dbReference type="AlphaFoldDB" id="S3CRM1"/>
<proteinExistence type="predicted"/>
<organism evidence="2 3">
    <name type="scientific">Glarea lozoyensis (strain ATCC 20868 / MF5171)</name>
    <dbReference type="NCBI Taxonomy" id="1116229"/>
    <lineage>
        <taxon>Eukaryota</taxon>
        <taxon>Fungi</taxon>
        <taxon>Dikarya</taxon>
        <taxon>Ascomycota</taxon>
        <taxon>Pezizomycotina</taxon>
        <taxon>Leotiomycetes</taxon>
        <taxon>Helotiales</taxon>
        <taxon>Helotiaceae</taxon>
        <taxon>Glarea</taxon>
    </lineage>
</organism>
<dbReference type="RefSeq" id="XP_008083231.1">
    <property type="nucleotide sequence ID" value="XM_008085040.1"/>
</dbReference>
<dbReference type="OrthoDB" id="3595582at2759"/>
<dbReference type="STRING" id="1116229.S3CRM1"/>
<accession>S3CRM1</accession>
<gene>
    <name evidence="2" type="ORF">GLAREA_00280</name>
</gene>
<dbReference type="PANTHER" id="PTHR33112">
    <property type="entry name" value="DOMAIN PROTEIN, PUTATIVE-RELATED"/>
    <property type="match status" value="1"/>
</dbReference>
<dbReference type="Pfam" id="PF06985">
    <property type="entry name" value="HET"/>
    <property type="match status" value="1"/>
</dbReference>
<evidence type="ECO:0000259" key="1">
    <source>
        <dbReference type="Pfam" id="PF06985"/>
    </source>
</evidence>
<evidence type="ECO:0000313" key="2">
    <source>
        <dbReference type="EMBL" id="EPE29122.1"/>
    </source>
</evidence>